<proteinExistence type="predicted"/>
<feature type="non-terminal residue" evidence="1">
    <location>
        <position position="230"/>
    </location>
</feature>
<dbReference type="EMBL" id="CATQJA010001966">
    <property type="protein sequence ID" value="CAJ0569164.1"/>
    <property type="molecule type" value="Genomic_DNA"/>
</dbReference>
<dbReference type="Proteomes" id="UP001177023">
    <property type="component" value="Unassembled WGS sequence"/>
</dbReference>
<name>A0AA36CIV0_9BILA</name>
<dbReference type="AlphaFoldDB" id="A0AA36CIV0"/>
<protein>
    <submittedName>
        <fullName evidence="1">Uncharacterized protein</fullName>
    </submittedName>
</protein>
<keyword evidence="2" id="KW-1185">Reference proteome</keyword>
<organism evidence="1 2">
    <name type="scientific">Mesorhabditis spiculigera</name>
    <dbReference type="NCBI Taxonomy" id="96644"/>
    <lineage>
        <taxon>Eukaryota</taxon>
        <taxon>Metazoa</taxon>
        <taxon>Ecdysozoa</taxon>
        <taxon>Nematoda</taxon>
        <taxon>Chromadorea</taxon>
        <taxon>Rhabditida</taxon>
        <taxon>Rhabditina</taxon>
        <taxon>Rhabditomorpha</taxon>
        <taxon>Rhabditoidea</taxon>
        <taxon>Rhabditidae</taxon>
        <taxon>Mesorhabditinae</taxon>
        <taxon>Mesorhabditis</taxon>
    </lineage>
</organism>
<evidence type="ECO:0000313" key="1">
    <source>
        <dbReference type="EMBL" id="CAJ0569164.1"/>
    </source>
</evidence>
<comment type="caution">
    <text evidence="1">The sequence shown here is derived from an EMBL/GenBank/DDBJ whole genome shotgun (WGS) entry which is preliminary data.</text>
</comment>
<evidence type="ECO:0000313" key="2">
    <source>
        <dbReference type="Proteomes" id="UP001177023"/>
    </source>
</evidence>
<gene>
    <name evidence="1" type="ORF">MSPICULIGERA_LOCUS7654</name>
</gene>
<reference evidence="1" key="1">
    <citation type="submission" date="2023-06" db="EMBL/GenBank/DDBJ databases">
        <authorList>
            <person name="Delattre M."/>
        </authorList>
    </citation>
    <scope>NUCLEOTIDE SEQUENCE</scope>
    <source>
        <strain evidence="1">AF72</strain>
    </source>
</reference>
<sequence length="230" mass="25905">MHLQDWWTVNYEWTWHCFTTVNLQFELVDLITGELSINVRDENNRTVDGGSLDFRPGPSTSPRNISYAGVTAITVKWTNGVPNAETFYPQLLTGDTFSIFIPPGCSPTLVFRQISLVNPVLQQCRGEALNIGFGYGDPMHHAYDDRFSSYEWTWHCFAPVDVQFQVVDLIAGELSIEVQDINNQTVDNGNVVFHPADWQTQQNTSYQGVTKITVRWNNPDQSPQGAATGT</sequence>
<accession>A0AA36CIV0</accession>